<evidence type="ECO:0008006" key="3">
    <source>
        <dbReference type="Google" id="ProtNLM"/>
    </source>
</evidence>
<dbReference type="InterPro" id="IPR032710">
    <property type="entry name" value="NTF2-like_dom_sf"/>
</dbReference>
<sequence length="165" mass="18768">MKHASFFPQFDMSDADLLPATFSLRSRRKDYVRFTEKGGDDDEVEVQRVIADYFKAYNDHAPARMLAHCSPDAKFNFVISRGSTMTMPHASGSLARGIRMVLGAYFDDVRLKFDPQRTRASASGTYFMFRSGDWKTRLAAELTLHFRRGGDGWKIVFHDAKALAE</sequence>
<dbReference type="STRING" id="1798653.A3G64_01305"/>
<evidence type="ECO:0000313" key="1">
    <source>
        <dbReference type="EMBL" id="OGZ02866.1"/>
    </source>
</evidence>
<proteinExistence type="predicted"/>
<dbReference type="EMBL" id="MHLD01000004">
    <property type="protein sequence ID" value="OGZ02866.1"/>
    <property type="molecule type" value="Genomic_DNA"/>
</dbReference>
<evidence type="ECO:0000313" key="2">
    <source>
        <dbReference type="Proteomes" id="UP000179281"/>
    </source>
</evidence>
<protein>
    <recommendedName>
        <fullName evidence="3">SnoaL-like domain-containing protein</fullName>
    </recommendedName>
</protein>
<dbReference type="SUPFAM" id="SSF54427">
    <property type="entry name" value="NTF2-like"/>
    <property type="match status" value="1"/>
</dbReference>
<organism evidence="1 2">
    <name type="scientific">Candidatus Liptonbacteria bacterium RIFCSPLOWO2_12_FULL_60_15</name>
    <dbReference type="NCBI Taxonomy" id="1798653"/>
    <lineage>
        <taxon>Bacteria</taxon>
        <taxon>Candidatus Liptoniibacteriota</taxon>
    </lineage>
</organism>
<reference evidence="1 2" key="1">
    <citation type="journal article" date="2016" name="Nat. Commun.">
        <title>Thousands of microbial genomes shed light on interconnected biogeochemical processes in an aquifer system.</title>
        <authorList>
            <person name="Anantharaman K."/>
            <person name="Brown C.T."/>
            <person name="Hug L.A."/>
            <person name="Sharon I."/>
            <person name="Castelle C.J."/>
            <person name="Probst A.J."/>
            <person name="Thomas B.C."/>
            <person name="Singh A."/>
            <person name="Wilkins M.J."/>
            <person name="Karaoz U."/>
            <person name="Brodie E.L."/>
            <person name="Williams K.H."/>
            <person name="Hubbard S.S."/>
            <person name="Banfield J.F."/>
        </authorList>
    </citation>
    <scope>NUCLEOTIDE SEQUENCE [LARGE SCALE GENOMIC DNA]</scope>
</reference>
<name>A0A1G2CN86_9BACT</name>
<gene>
    <name evidence="1" type="ORF">A3G64_01305</name>
</gene>
<dbReference type="Gene3D" id="3.10.450.50">
    <property type="match status" value="1"/>
</dbReference>
<dbReference type="AlphaFoldDB" id="A0A1G2CN86"/>
<accession>A0A1G2CN86</accession>
<comment type="caution">
    <text evidence="1">The sequence shown here is derived from an EMBL/GenBank/DDBJ whole genome shotgun (WGS) entry which is preliminary data.</text>
</comment>
<dbReference type="Proteomes" id="UP000179281">
    <property type="component" value="Unassembled WGS sequence"/>
</dbReference>